<dbReference type="RefSeq" id="XP_024584934.1">
    <property type="nucleotide sequence ID" value="XM_024719657.1"/>
</dbReference>
<keyword evidence="2" id="KW-1185">Reference proteome</keyword>
<proteinExistence type="predicted"/>
<reference evidence="2" key="1">
    <citation type="submission" date="2014-09" db="EMBL/GenBank/DDBJ databases">
        <authorList>
            <person name="Sharma Rahul"/>
            <person name="Thines Marco"/>
        </authorList>
    </citation>
    <scope>NUCLEOTIDE SEQUENCE [LARGE SCALE GENOMIC DNA]</scope>
</reference>
<evidence type="ECO:0000313" key="2">
    <source>
        <dbReference type="Proteomes" id="UP000054928"/>
    </source>
</evidence>
<dbReference type="GeneID" id="36401438"/>
<accession>A0A0P1B398</accession>
<protein>
    <submittedName>
        <fullName evidence="1">Uncharacterized protein</fullName>
    </submittedName>
</protein>
<dbReference type="Proteomes" id="UP000054928">
    <property type="component" value="Unassembled WGS sequence"/>
</dbReference>
<name>A0A0P1B398_PLAHL</name>
<evidence type="ECO:0000313" key="1">
    <source>
        <dbReference type="EMBL" id="CEG48565.1"/>
    </source>
</evidence>
<sequence>MTPAAQNFERQYHLQLQRRVAMRTVKSENGYLADLDVTCITASDRNMRDELELLEARDLLTRRRITDEMFCSLTQLIAWTIHRVVQWYIGGITQRWSLARSQRRLQDVSVFSYSSTTSGTPSIKLFSGSQVSSAEECCGDAKVIRSGFGSLWLPLSQL</sequence>
<dbReference type="EMBL" id="CCYD01002939">
    <property type="protein sequence ID" value="CEG48565.1"/>
    <property type="molecule type" value="Genomic_DNA"/>
</dbReference>
<organism evidence="1 2">
    <name type="scientific">Plasmopara halstedii</name>
    <name type="common">Downy mildew of sunflower</name>
    <dbReference type="NCBI Taxonomy" id="4781"/>
    <lineage>
        <taxon>Eukaryota</taxon>
        <taxon>Sar</taxon>
        <taxon>Stramenopiles</taxon>
        <taxon>Oomycota</taxon>
        <taxon>Peronosporomycetes</taxon>
        <taxon>Peronosporales</taxon>
        <taxon>Peronosporaceae</taxon>
        <taxon>Plasmopara</taxon>
    </lineage>
</organism>
<dbReference type="AlphaFoldDB" id="A0A0P1B398"/>